<organism evidence="2 3">
    <name type="scientific">Salibacterium salarium</name>
    <dbReference type="NCBI Taxonomy" id="284579"/>
    <lineage>
        <taxon>Bacteria</taxon>
        <taxon>Bacillati</taxon>
        <taxon>Bacillota</taxon>
        <taxon>Bacilli</taxon>
        <taxon>Bacillales</taxon>
        <taxon>Bacillaceae</taxon>
    </lineage>
</organism>
<dbReference type="AlphaFoldDB" id="A0A428N0Z7"/>
<keyword evidence="3" id="KW-1185">Reference proteome</keyword>
<dbReference type="Proteomes" id="UP000275076">
    <property type="component" value="Unassembled WGS sequence"/>
</dbReference>
<feature type="transmembrane region" description="Helical" evidence="1">
    <location>
        <begin position="12"/>
        <end position="30"/>
    </location>
</feature>
<reference evidence="2 3" key="1">
    <citation type="submission" date="2018-10" db="EMBL/GenBank/DDBJ databases">
        <title>Draft genome sequence of Bacillus salarius IM0101, isolated from a hypersaline soil in Inner Mongolia, China.</title>
        <authorList>
            <person name="Yamprayoonswat W."/>
            <person name="Boonvisut S."/>
            <person name="Jumpathong W."/>
            <person name="Sittihan S."/>
            <person name="Ruangsuj P."/>
            <person name="Wanthongcharoen S."/>
            <person name="Thongpramul N."/>
            <person name="Pimmason S."/>
            <person name="Yu B."/>
            <person name="Yasawong M."/>
        </authorList>
    </citation>
    <scope>NUCLEOTIDE SEQUENCE [LARGE SCALE GENOMIC DNA]</scope>
    <source>
        <strain evidence="2 3">IM0101</strain>
    </source>
</reference>
<sequence length="116" mass="13219">MISSTTLLKGRMALLTMIALISHIIVLSISDWHFPISHNSDIVIALVFAVVPFFLFTFLPALFIFRLKIPTFFVIGIIVPSISKRSVTRRRTFCSDRSGLRDYFNPDARMGYGFFV</sequence>
<comment type="caution">
    <text evidence="2">The sequence shown here is derived from an EMBL/GenBank/DDBJ whole genome shotgun (WGS) entry which is preliminary data.</text>
</comment>
<dbReference type="RefSeq" id="WP_125557202.1">
    <property type="nucleotide sequence ID" value="NZ_RBVX01000017.1"/>
</dbReference>
<proteinExistence type="predicted"/>
<keyword evidence="1" id="KW-0812">Transmembrane</keyword>
<name>A0A428N0Z7_9BACI</name>
<evidence type="ECO:0000313" key="3">
    <source>
        <dbReference type="Proteomes" id="UP000275076"/>
    </source>
</evidence>
<protein>
    <submittedName>
        <fullName evidence="2">Uncharacterized protein</fullName>
    </submittedName>
</protein>
<feature type="transmembrane region" description="Helical" evidence="1">
    <location>
        <begin position="42"/>
        <end position="65"/>
    </location>
</feature>
<dbReference type="EMBL" id="RBVX01000017">
    <property type="protein sequence ID" value="RSL32121.1"/>
    <property type="molecule type" value="Genomic_DNA"/>
</dbReference>
<keyword evidence="1" id="KW-1133">Transmembrane helix</keyword>
<accession>A0A428N0Z7</accession>
<keyword evidence="1" id="KW-0472">Membrane</keyword>
<evidence type="ECO:0000313" key="2">
    <source>
        <dbReference type="EMBL" id="RSL32121.1"/>
    </source>
</evidence>
<gene>
    <name evidence="2" type="ORF">D7Z54_16975</name>
</gene>
<evidence type="ECO:0000256" key="1">
    <source>
        <dbReference type="SAM" id="Phobius"/>
    </source>
</evidence>